<organism evidence="2 3">
    <name type="scientific">Legionella bozemanae</name>
    <name type="common">Fluoribacter bozemanae</name>
    <dbReference type="NCBI Taxonomy" id="447"/>
    <lineage>
        <taxon>Bacteria</taxon>
        <taxon>Pseudomonadati</taxon>
        <taxon>Pseudomonadota</taxon>
        <taxon>Gammaproteobacteria</taxon>
        <taxon>Legionellales</taxon>
        <taxon>Legionellaceae</taxon>
        <taxon>Legionella</taxon>
    </lineage>
</organism>
<name>A0A0W0RJ88_LEGBO</name>
<protein>
    <recommendedName>
        <fullName evidence="4">Dot/Icm T4SS effector</fullName>
    </recommendedName>
</protein>
<evidence type="ECO:0008006" key="4">
    <source>
        <dbReference type="Google" id="ProtNLM"/>
    </source>
</evidence>
<evidence type="ECO:0000256" key="1">
    <source>
        <dbReference type="SAM" id="MobiDB-lite"/>
    </source>
</evidence>
<dbReference type="STRING" id="447.Lboz_2700"/>
<dbReference type="Proteomes" id="UP000054695">
    <property type="component" value="Unassembled WGS sequence"/>
</dbReference>
<feature type="compositionally biased region" description="Basic and acidic residues" evidence="1">
    <location>
        <begin position="1"/>
        <end position="14"/>
    </location>
</feature>
<proteinExistence type="predicted"/>
<dbReference type="EMBL" id="LNXU01000032">
    <property type="protein sequence ID" value="KTC71123.1"/>
    <property type="molecule type" value="Genomic_DNA"/>
</dbReference>
<accession>A0A0W0RJ88</accession>
<sequence length="185" mass="21382">MKKLDSAKKVDKGGHSASTQKILSSHTTQAERSASRERIDDAETTMGSPSALRQALLSLKTEYEKKYDEHYKKNSYIRGLMVLFRNPERVSEIDFLISLAKKKDCPDEVLLQAVQLVHDKIQLKERTEDEISMLDEILNTLLQDGIEIEQEGLEAYLENHKKEHPMPEELESFYKNWNPNQRHGL</sequence>
<evidence type="ECO:0000313" key="3">
    <source>
        <dbReference type="Proteomes" id="UP000054695"/>
    </source>
</evidence>
<feature type="compositionally biased region" description="Polar residues" evidence="1">
    <location>
        <begin position="16"/>
        <end position="32"/>
    </location>
</feature>
<dbReference type="AlphaFoldDB" id="A0A0W0RJ88"/>
<comment type="caution">
    <text evidence="2">The sequence shown here is derived from an EMBL/GenBank/DDBJ whole genome shotgun (WGS) entry which is preliminary data.</text>
</comment>
<keyword evidence="3" id="KW-1185">Reference proteome</keyword>
<feature type="region of interest" description="Disordered" evidence="1">
    <location>
        <begin position="1"/>
        <end position="47"/>
    </location>
</feature>
<gene>
    <name evidence="2" type="ORF">Lboz_2700</name>
</gene>
<dbReference type="RefSeq" id="WP_058460294.1">
    <property type="nucleotide sequence ID" value="NZ_CAAAIY010000002.1"/>
</dbReference>
<evidence type="ECO:0000313" key="2">
    <source>
        <dbReference type="EMBL" id="KTC71123.1"/>
    </source>
</evidence>
<reference evidence="2 3" key="1">
    <citation type="submission" date="2015-11" db="EMBL/GenBank/DDBJ databases">
        <title>Genomic analysis of 38 Legionella species identifies large and diverse effector repertoires.</title>
        <authorList>
            <person name="Burstein D."/>
            <person name="Amaro F."/>
            <person name="Zusman T."/>
            <person name="Lifshitz Z."/>
            <person name="Cohen O."/>
            <person name="Gilbert J.A."/>
            <person name="Pupko T."/>
            <person name="Shuman H.A."/>
            <person name="Segal G."/>
        </authorList>
    </citation>
    <scope>NUCLEOTIDE SEQUENCE [LARGE SCALE GENOMIC DNA]</scope>
    <source>
        <strain evidence="2 3">WIGA</strain>
    </source>
</reference>
<dbReference type="PATRIC" id="fig|447.4.peg.2872"/>